<reference evidence="1 2" key="1">
    <citation type="journal article" date="2013" name="PLoS ONE">
        <title>Predicting the Proteins of Angomonas deanei, Strigomonas culicis and Their Respective Endosymbionts Reveals New Aspects of the Trypanosomatidae Family.</title>
        <authorList>
            <person name="Motta M.C."/>
            <person name="Martins A.C."/>
            <person name="de Souza S.S."/>
            <person name="Catta-Preta C.M."/>
            <person name="Silva R."/>
            <person name="Klein C.C."/>
            <person name="de Almeida L.G."/>
            <person name="de Lima Cunha O."/>
            <person name="Ciapina L.P."/>
            <person name="Brocchi M."/>
            <person name="Colabardini A.C."/>
            <person name="de Araujo Lima B."/>
            <person name="Machado C.R."/>
            <person name="de Almeida Soares C.M."/>
            <person name="Probst C.M."/>
            <person name="de Menezes C.B."/>
            <person name="Thompson C.E."/>
            <person name="Bartholomeu D.C."/>
            <person name="Gradia D.F."/>
            <person name="Pavoni D.P."/>
            <person name="Grisard E.C."/>
            <person name="Fantinatti-Garboggini F."/>
            <person name="Marchini F.K."/>
            <person name="Rodrigues-Luiz G.F."/>
            <person name="Wagner G."/>
            <person name="Goldman G.H."/>
            <person name="Fietto J.L."/>
            <person name="Elias M.C."/>
            <person name="Goldman M.H."/>
            <person name="Sagot M.F."/>
            <person name="Pereira M."/>
            <person name="Stoco P.H."/>
            <person name="de Mendonca-Neto R.P."/>
            <person name="Teixeira S.M."/>
            <person name="Maciel T.E."/>
            <person name="de Oliveira Mendes T.A."/>
            <person name="Urmenyi T.P."/>
            <person name="de Souza W."/>
            <person name="Schenkman S."/>
            <person name="de Vasconcelos A.T."/>
        </authorList>
    </citation>
    <scope>NUCLEOTIDE SEQUENCE [LARGE SCALE GENOMIC DNA]</scope>
</reference>
<dbReference type="Gene3D" id="2.120.10.30">
    <property type="entry name" value="TolB, C-terminal domain"/>
    <property type="match status" value="1"/>
</dbReference>
<evidence type="ECO:0000313" key="1">
    <source>
        <dbReference type="EMBL" id="EPY31025.1"/>
    </source>
</evidence>
<organism evidence="1 2">
    <name type="scientific">Strigomonas culicis</name>
    <dbReference type="NCBI Taxonomy" id="28005"/>
    <lineage>
        <taxon>Eukaryota</taxon>
        <taxon>Discoba</taxon>
        <taxon>Euglenozoa</taxon>
        <taxon>Kinetoplastea</taxon>
        <taxon>Metakinetoplastina</taxon>
        <taxon>Trypanosomatida</taxon>
        <taxon>Trypanosomatidae</taxon>
        <taxon>Strigomonadinae</taxon>
        <taxon>Strigomonas</taxon>
    </lineage>
</organism>
<dbReference type="InterPro" id="IPR011042">
    <property type="entry name" value="6-blade_b-propeller_TolB-like"/>
</dbReference>
<name>S9W571_9TRYP</name>
<evidence type="ECO:0000313" key="2">
    <source>
        <dbReference type="Proteomes" id="UP000015354"/>
    </source>
</evidence>
<dbReference type="InterPro" id="IPR051262">
    <property type="entry name" value="SMP-30/CGR1_Lactonase"/>
</dbReference>
<gene>
    <name evidence="1" type="ORF">STCU_03678</name>
</gene>
<comment type="caution">
    <text evidence="1">The sequence shown here is derived from an EMBL/GenBank/DDBJ whole genome shotgun (WGS) entry which is preliminary data.</text>
</comment>
<keyword evidence="2" id="KW-1185">Reference proteome</keyword>
<protein>
    <submittedName>
        <fullName evidence="1">Uncharacterized protein</fullName>
    </submittedName>
</protein>
<proteinExistence type="predicted"/>
<dbReference type="OrthoDB" id="275418at2759"/>
<sequence length="283" mass="29899">MELICETKENYCTRVRVSADGELFLLCAATGNVLKCDPSGESVARTEEVVATNTTPSTFALDEGQGEGSFILANPSEGSVVLMDANACPKTLFSSFEAKPFIGPCAVAVSPVDHEVFFTDGGHEGDTSFSNPTGAIYRTVRGRKQLLALCSTGLVQPCGIAVDRNGSVFVCEQGMNRLLRFAPRGGHYVGSVFYQFSGSMGPTDVAVDGQSGSIFVTMFEPASLAHKKEGKVVVLDPSGKVSGEIVVPSTQLSSVALSVDGRCAYILSSDEVTCTSEVFWCTL</sequence>
<dbReference type="AlphaFoldDB" id="S9W571"/>
<dbReference type="PANTHER" id="PTHR47572:SF4">
    <property type="entry name" value="LACTONASE DRP35"/>
    <property type="match status" value="1"/>
</dbReference>
<dbReference type="SUPFAM" id="SSF63829">
    <property type="entry name" value="Calcium-dependent phosphotriesterase"/>
    <property type="match status" value="1"/>
</dbReference>
<dbReference type="EMBL" id="ATMH01003678">
    <property type="protein sequence ID" value="EPY31025.1"/>
    <property type="molecule type" value="Genomic_DNA"/>
</dbReference>
<accession>S9W571</accession>
<dbReference type="PANTHER" id="PTHR47572">
    <property type="entry name" value="LIPOPROTEIN-RELATED"/>
    <property type="match status" value="1"/>
</dbReference>
<dbReference type="Proteomes" id="UP000015354">
    <property type="component" value="Unassembled WGS sequence"/>
</dbReference>